<dbReference type="InterPro" id="IPR011324">
    <property type="entry name" value="Cytotoxic_necrot_fac-like_cat"/>
</dbReference>
<dbReference type="PROSITE" id="PS51257">
    <property type="entry name" value="PROKAR_LIPOPROTEIN"/>
    <property type="match status" value="1"/>
</dbReference>
<dbReference type="HAMAP" id="MF_01440">
    <property type="entry name" value="CheD"/>
    <property type="match status" value="1"/>
</dbReference>
<sequence length="153" mass="16719">MRLAKPDIKRYVLSMGQSTVVSGSGQIICFGLGSCIGVFLYDKFKGIGAGAHVMLPESPGSPNNIIDCLIQDMLNMGCNAWAIRARLVGGADVMKMTSFQIGRKNIDYIQKKLSHNKIMIQAMEVGGDMYRTARMDIQSGILWVNSGKKITTI</sequence>
<dbReference type="Pfam" id="PF03975">
    <property type="entry name" value="CheD"/>
    <property type="match status" value="1"/>
</dbReference>
<reference evidence="5 6" key="1">
    <citation type="submission" date="2019-02" db="EMBL/GenBank/DDBJ databases">
        <authorList>
            <person name="Goldberg S.R."/>
            <person name="Haltli B.A."/>
            <person name="Correa H."/>
            <person name="Russell K.G."/>
        </authorList>
    </citation>
    <scope>NUCLEOTIDE SEQUENCE [LARGE SCALE GENOMIC DNA]</scope>
    <source>
        <strain evidence="5 6">JCM 16186</strain>
    </source>
</reference>
<dbReference type="PANTHER" id="PTHR35147">
    <property type="entry name" value="CHEMORECEPTOR GLUTAMINE DEAMIDASE CHED-RELATED"/>
    <property type="match status" value="1"/>
</dbReference>
<dbReference type="CDD" id="cd16352">
    <property type="entry name" value="CheD"/>
    <property type="match status" value="1"/>
</dbReference>
<keyword evidence="1 3" id="KW-0145">Chemotaxis</keyword>
<name>A0ABW9RXH7_9BACT</name>
<accession>A0ABW9RXH7</accession>
<evidence type="ECO:0000313" key="5">
    <source>
        <dbReference type="EMBL" id="MTI28465.1"/>
    </source>
</evidence>
<keyword evidence="2 3" id="KW-0378">Hydrolase</keyword>
<organism evidence="5 6">
    <name type="scientific">Fulvivirga kasyanovii</name>
    <dbReference type="NCBI Taxonomy" id="396812"/>
    <lineage>
        <taxon>Bacteria</taxon>
        <taxon>Pseudomonadati</taxon>
        <taxon>Bacteroidota</taxon>
        <taxon>Cytophagia</taxon>
        <taxon>Cytophagales</taxon>
        <taxon>Fulvivirgaceae</taxon>
        <taxon>Fulvivirga</taxon>
    </lineage>
</organism>
<comment type="function">
    <text evidence="3">Probably deamidates glutamine residues to glutamate on methyl-accepting chemotaxis receptors (MCPs), playing an important role in chemotaxis.</text>
</comment>
<evidence type="ECO:0000256" key="3">
    <source>
        <dbReference type="HAMAP-Rule" id="MF_01440"/>
    </source>
</evidence>
<keyword evidence="4" id="KW-0812">Transmembrane</keyword>
<proteinExistence type="inferred from homology"/>
<dbReference type="Proteomes" id="UP000798808">
    <property type="component" value="Unassembled WGS sequence"/>
</dbReference>
<gene>
    <name evidence="3" type="primary">cheD</name>
    <name evidence="5" type="ORF">E1163_26145</name>
</gene>
<evidence type="ECO:0000313" key="6">
    <source>
        <dbReference type="Proteomes" id="UP000798808"/>
    </source>
</evidence>
<evidence type="ECO:0000256" key="2">
    <source>
        <dbReference type="ARBA" id="ARBA00022801"/>
    </source>
</evidence>
<dbReference type="SUPFAM" id="SSF64438">
    <property type="entry name" value="CNF1/YfiH-like putative cysteine hydrolases"/>
    <property type="match status" value="1"/>
</dbReference>
<keyword evidence="4" id="KW-0472">Membrane</keyword>
<keyword evidence="6" id="KW-1185">Reference proteome</keyword>
<protein>
    <recommendedName>
        <fullName evidence="3">Probable chemoreceptor glutamine deamidase CheD</fullName>
        <ecNumber evidence="3">3.5.1.44</ecNumber>
    </recommendedName>
</protein>
<comment type="similarity">
    <text evidence="3">Belongs to the CheD family.</text>
</comment>
<dbReference type="InterPro" id="IPR038592">
    <property type="entry name" value="CheD-like_sf"/>
</dbReference>
<dbReference type="EMBL" id="SMLW01000664">
    <property type="protein sequence ID" value="MTI28465.1"/>
    <property type="molecule type" value="Genomic_DNA"/>
</dbReference>
<dbReference type="RefSeq" id="WP_155176008.1">
    <property type="nucleotide sequence ID" value="NZ_BAAAFL010000003.1"/>
</dbReference>
<keyword evidence="4" id="KW-1133">Transmembrane helix</keyword>
<feature type="transmembrane region" description="Helical" evidence="4">
    <location>
        <begin position="20"/>
        <end position="41"/>
    </location>
</feature>
<comment type="catalytic activity">
    <reaction evidence="3">
        <text>L-glutaminyl-[protein] + H2O = L-glutamyl-[protein] + NH4(+)</text>
        <dbReference type="Rhea" id="RHEA:16441"/>
        <dbReference type="Rhea" id="RHEA-COMP:10207"/>
        <dbReference type="Rhea" id="RHEA-COMP:10208"/>
        <dbReference type="ChEBI" id="CHEBI:15377"/>
        <dbReference type="ChEBI" id="CHEBI:28938"/>
        <dbReference type="ChEBI" id="CHEBI:29973"/>
        <dbReference type="ChEBI" id="CHEBI:30011"/>
        <dbReference type="EC" id="3.5.1.44"/>
    </reaction>
</comment>
<dbReference type="Gene3D" id="3.30.1330.200">
    <property type="match status" value="1"/>
</dbReference>
<dbReference type="InterPro" id="IPR005659">
    <property type="entry name" value="Chemorcpt_Glu_NH3ase_CheD"/>
</dbReference>
<dbReference type="PANTHER" id="PTHR35147:SF1">
    <property type="entry name" value="CHEMORECEPTOR GLUTAMINE DEAMIDASE CHED-RELATED"/>
    <property type="match status" value="1"/>
</dbReference>
<comment type="caution">
    <text evidence="5">The sequence shown here is derived from an EMBL/GenBank/DDBJ whole genome shotgun (WGS) entry which is preliminary data.</text>
</comment>
<dbReference type="EC" id="3.5.1.44" evidence="3"/>
<evidence type="ECO:0000256" key="1">
    <source>
        <dbReference type="ARBA" id="ARBA00022500"/>
    </source>
</evidence>
<evidence type="ECO:0000256" key="4">
    <source>
        <dbReference type="SAM" id="Phobius"/>
    </source>
</evidence>